<name>A0A0J1D0J0_9BURK</name>
<dbReference type="PATRIC" id="fig|908627.4.peg.2245"/>
<accession>A0A0J1D0J0</accession>
<feature type="compositionally biased region" description="Polar residues" evidence="1">
    <location>
        <begin position="74"/>
        <end position="85"/>
    </location>
</feature>
<comment type="caution">
    <text evidence="3">The sequence shown here is derived from an EMBL/GenBank/DDBJ whole genome shotgun (WGS) entry which is preliminary data.</text>
</comment>
<keyword evidence="4" id="KW-1185">Reference proteome</keyword>
<reference evidence="3 4" key="1">
    <citation type="journal article" date="2015" name="Genome Announc.">
        <title>Draft Genome Sequence of Burkholderia sp. Strain PML1(12), an Ectomycorrhizosphere-Inhabiting Bacterium with Effective Mineral-Weathering Ability.</title>
        <authorList>
            <person name="Uroz S."/>
            <person name="Oger P."/>
        </authorList>
    </citation>
    <scope>NUCLEOTIDE SEQUENCE [LARGE SCALE GENOMIC DNA]</scope>
    <source>
        <strain evidence="4">PML1(12)</strain>
    </source>
</reference>
<feature type="signal peptide" evidence="2">
    <location>
        <begin position="1"/>
        <end position="23"/>
    </location>
</feature>
<protein>
    <submittedName>
        <fullName evidence="3">Uncharacterized protein</fullName>
    </submittedName>
</protein>
<proteinExistence type="predicted"/>
<dbReference type="AlphaFoldDB" id="A0A0J1D0J0"/>
<gene>
    <name evidence="3" type="ORF">EOS_10160</name>
</gene>
<evidence type="ECO:0000256" key="2">
    <source>
        <dbReference type="SAM" id="SignalP"/>
    </source>
</evidence>
<dbReference type="EMBL" id="AEJF01000075">
    <property type="protein sequence ID" value="KLU26161.1"/>
    <property type="molecule type" value="Genomic_DNA"/>
</dbReference>
<evidence type="ECO:0000313" key="4">
    <source>
        <dbReference type="Proteomes" id="UP000035963"/>
    </source>
</evidence>
<keyword evidence="2" id="KW-0732">Signal</keyword>
<sequence length="99" mass="9885">MKVATKNMLMSVLIIGMSGAAYAQSGGTTDGENGTLVPGVSSAGTATPGAMPPSNDLRAAAGLSKGSDGIISSMRANGTRTTESSVVRPPNRTGTVYRP</sequence>
<dbReference type="Proteomes" id="UP000035963">
    <property type="component" value="Unassembled WGS sequence"/>
</dbReference>
<evidence type="ECO:0000313" key="3">
    <source>
        <dbReference type="EMBL" id="KLU26161.1"/>
    </source>
</evidence>
<feature type="region of interest" description="Disordered" evidence="1">
    <location>
        <begin position="68"/>
        <end position="99"/>
    </location>
</feature>
<organism evidence="3 4">
    <name type="scientific">Caballeronia mineralivorans PML1(12)</name>
    <dbReference type="NCBI Taxonomy" id="908627"/>
    <lineage>
        <taxon>Bacteria</taxon>
        <taxon>Pseudomonadati</taxon>
        <taxon>Pseudomonadota</taxon>
        <taxon>Betaproteobacteria</taxon>
        <taxon>Burkholderiales</taxon>
        <taxon>Burkholderiaceae</taxon>
        <taxon>Caballeronia</taxon>
    </lineage>
</organism>
<feature type="chain" id="PRO_5005249517" evidence="2">
    <location>
        <begin position="24"/>
        <end position="99"/>
    </location>
</feature>
<evidence type="ECO:0000256" key="1">
    <source>
        <dbReference type="SAM" id="MobiDB-lite"/>
    </source>
</evidence>